<name>A0AB36SAF4_9ENTE</name>
<dbReference type="RefSeq" id="WP_016177813.1">
    <property type="nucleotide sequence ID" value="NZ_PDEB01000004.1"/>
</dbReference>
<keyword evidence="1" id="KW-1133">Transmembrane helix</keyword>
<feature type="transmembrane region" description="Helical" evidence="1">
    <location>
        <begin position="140"/>
        <end position="165"/>
    </location>
</feature>
<accession>A0AB36SAF4</accession>
<feature type="transmembrane region" description="Helical" evidence="1">
    <location>
        <begin position="171"/>
        <end position="188"/>
    </location>
</feature>
<keyword evidence="1" id="KW-0472">Membrane</keyword>
<dbReference type="AlphaFoldDB" id="A0AB36SAF4"/>
<evidence type="ECO:0000256" key="1">
    <source>
        <dbReference type="SAM" id="Phobius"/>
    </source>
</evidence>
<dbReference type="InterPro" id="IPR006938">
    <property type="entry name" value="DUF624"/>
</dbReference>
<gene>
    <name evidence="2" type="ORF">CRM96_13125</name>
</gene>
<feature type="transmembrane region" description="Helical" evidence="1">
    <location>
        <begin position="99"/>
        <end position="120"/>
    </location>
</feature>
<sequence length="204" mass="23622">MLGKALETLFIRVWVVMKLTLYFWAYTVLGGIVLGIGPACKPVNELFYTYEFEYKEITFKRGWQIFKQSFKRGNLLFGLFLVVALLLGYNLYLSVQIKGILFLVIDFVLIFALLYAYATYQYSLILDSEYEISLPNLLKLSFVSSFSSFPAFLKLLIGGGIIFWITWNYKGLILFGLIGLLTVWNGLVTKQWREKLDTQLESYE</sequence>
<feature type="transmembrane region" description="Helical" evidence="1">
    <location>
        <begin position="20"/>
        <end position="40"/>
    </location>
</feature>
<reference evidence="2 3" key="1">
    <citation type="submission" date="2017-09" db="EMBL/GenBank/DDBJ databases">
        <title>FDA dAtabase for Regulatory Grade micrObial Sequences (FDA-ARGOS): Supporting development and validation of Infectious Disease Dx tests.</title>
        <authorList>
            <person name="Minogue T."/>
            <person name="Wolcott M."/>
            <person name="Wasieloski L."/>
            <person name="Aguilar W."/>
            <person name="Moore D."/>
            <person name="Tallon L.J."/>
            <person name="Sadzewicz L."/>
            <person name="Ott S."/>
            <person name="Zhao X."/>
            <person name="Nagaraj S."/>
            <person name="Vavikolanu K."/>
            <person name="Aluvathingal J."/>
            <person name="Nadendla S."/>
            <person name="Sichtig H."/>
        </authorList>
    </citation>
    <scope>NUCLEOTIDE SEQUENCE [LARGE SCALE GENOMIC DNA]</scope>
    <source>
        <strain evidence="2 3">FDAARGOS_396</strain>
    </source>
</reference>
<comment type="caution">
    <text evidence="2">The sequence shown here is derived from an EMBL/GenBank/DDBJ whole genome shotgun (WGS) entry which is preliminary data.</text>
</comment>
<evidence type="ECO:0000313" key="2">
    <source>
        <dbReference type="EMBL" id="PEH45885.1"/>
    </source>
</evidence>
<dbReference type="EMBL" id="PDEB01000004">
    <property type="protein sequence ID" value="PEH45885.1"/>
    <property type="molecule type" value="Genomic_DNA"/>
</dbReference>
<protein>
    <submittedName>
        <fullName evidence="2">DUF624 domain-containing protein</fullName>
    </submittedName>
</protein>
<dbReference type="Proteomes" id="UP000220669">
    <property type="component" value="Unassembled WGS sequence"/>
</dbReference>
<evidence type="ECO:0000313" key="3">
    <source>
        <dbReference type="Proteomes" id="UP000220669"/>
    </source>
</evidence>
<feature type="transmembrane region" description="Helical" evidence="1">
    <location>
        <begin position="75"/>
        <end position="93"/>
    </location>
</feature>
<organism evidence="2 3">
    <name type="scientific">Enterococcus durans</name>
    <dbReference type="NCBI Taxonomy" id="53345"/>
    <lineage>
        <taxon>Bacteria</taxon>
        <taxon>Bacillati</taxon>
        <taxon>Bacillota</taxon>
        <taxon>Bacilli</taxon>
        <taxon>Lactobacillales</taxon>
        <taxon>Enterococcaceae</taxon>
        <taxon>Enterococcus</taxon>
    </lineage>
</organism>
<keyword evidence="1" id="KW-0812">Transmembrane</keyword>
<proteinExistence type="predicted"/>
<dbReference type="Pfam" id="PF04854">
    <property type="entry name" value="DUF624"/>
    <property type="match status" value="1"/>
</dbReference>